<evidence type="ECO:0000313" key="4">
    <source>
        <dbReference type="Proteomes" id="UP000576645"/>
    </source>
</evidence>
<sequence length="941" mass="107378">MNIRTLSLGLVATTMAWLTNASPSYQDTDTHYLAFEAEDYHNIIRHNGDNDGFNVVSINEFTSEFGTSVLPANSAYPASENHALLADFRYEYDMNQSTVEYQVVFQTPGTYRLYYRRSMFEKDNGSSYGGEDSFFYANEFDGGEFVQHGSRQSQDSDGESNPESNPSEGKFFWYRVNNDFTVTQQDVGKVLTFSIRDREKGFALDRFIFSLDYDLDMEETPKDGDGNQLDELVNSPKQKPESVPHLFPMDYVPHFESDEEIHAREVKLKNIRNQYIGYLIEQDRLGHSQQLIDALIAKNNEQDDSKSALRTLIMLITDESFFPHWRGDTVSRFYAEGELARVKAERVIVESDGKVNDLKQVTPIRRYMDYAWGLYMLGAFHGNTEDSVRFRTQFEDFVTRYLEGLDPYYKGAYYTTGYNKEVFAMDVASTVTLLYKGTSKFPNMKEAFHSFWHNVTQMSYDGDNSPHYDNSTGFQIILNMALRHGLEQDVIQSEHLLRIMDRISRTVMPSGQSAKWGKSMESISSGQIRISAGANLPWVLKMGYRLWHHPHYLYMARKYQAFLYQDHGPFSGSDYSPDLWPAGIDAFNIELAKPNIGDALSRTTPRITSCCEYDGLLLGRGDTNYVDVQDKLVLSTGHHPRAPYMLMDLSYTQHKAAHDHRSGVDNHNFNGAHTVTRMKRWAEANKTNGIYINPAQYDYPSAPYPSKEVSAPGANERFKQVMNYEPSSGYEIEEYSAQQLFDDAAYGVVKYRRYQYDDVVAKRETVLLHNGVLVVLDTLSTTPTYSGDHIGGALYQVLPQLKSSQGNNWVLLKGQQKMLPTDLPSGELQQLDTLLVFEASDEDVEVKLTRNIWDNEEREWFSASKSLGTSESFKIVSLILPVRNSQAIQSFVNAIDIKYEAESTLITIPYNSTQNLKVAFHSNQPANVSYDNFSEKITQSE</sequence>
<evidence type="ECO:0000256" key="1">
    <source>
        <dbReference type="SAM" id="MobiDB-lite"/>
    </source>
</evidence>
<proteinExistence type="predicted"/>
<accession>A0AAP6ZRX1</accession>
<protein>
    <submittedName>
        <fullName evidence="3">Uncharacterized protein</fullName>
    </submittedName>
</protein>
<evidence type="ECO:0000256" key="2">
    <source>
        <dbReference type="SAM" id="SignalP"/>
    </source>
</evidence>
<evidence type="ECO:0000313" key="3">
    <source>
        <dbReference type="EMBL" id="NOJ23298.1"/>
    </source>
</evidence>
<keyword evidence="2" id="KW-0732">Signal</keyword>
<dbReference type="Proteomes" id="UP000576645">
    <property type="component" value="Unassembled WGS sequence"/>
</dbReference>
<dbReference type="RefSeq" id="WP_171352633.1">
    <property type="nucleotide sequence ID" value="NZ_VTXP01000005.1"/>
</dbReference>
<organism evidence="3 4">
    <name type="scientific">Vibrio coralliilyticus</name>
    <dbReference type="NCBI Taxonomy" id="190893"/>
    <lineage>
        <taxon>Bacteria</taxon>
        <taxon>Pseudomonadati</taxon>
        <taxon>Pseudomonadota</taxon>
        <taxon>Gammaproteobacteria</taxon>
        <taxon>Vibrionales</taxon>
        <taxon>Vibrionaceae</taxon>
        <taxon>Vibrio</taxon>
    </lineage>
</organism>
<reference evidence="3 4" key="1">
    <citation type="submission" date="2019-09" db="EMBL/GenBank/DDBJ databases">
        <title>Draft genome sequencing and comparative genomics of hatchery-associated Vibrios.</title>
        <authorList>
            <person name="Kehlet-Delgado H."/>
            <person name="Mueller R.S."/>
        </authorList>
    </citation>
    <scope>NUCLEOTIDE SEQUENCE [LARGE SCALE GENOMIC DNA]</scope>
    <source>
        <strain evidence="3 4">09-121-3</strain>
    </source>
</reference>
<feature type="chain" id="PRO_5042844104" evidence="2">
    <location>
        <begin position="22"/>
        <end position="941"/>
    </location>
</feature>
<feature type="compositionally biased region" description="Polar residues" evidence="1">
    <location>
        <begin position="149"/>
        <end position="167"/>
    </location>
</feature>
<name>A0AAP6ZRX1_9VIBR</name>
<feature type="signal peptide" evidence="2">
    <location>
        <begin position="1"/>
        <end position="21"/>
    </location>
</feature>
<dbReference type="EMBL" id="VTXP01000005">
    <property type="protein sequence ID" value="NOJ23298.1"/>
    <property type="molecule type" value="Genomic_DNA"/>
</dbReference>
<comment type="caution">
    <text evidence="3">The sequence shown here is derived from an EMBL/GenBank/DDBJ whole genome shotgun (WGS) entry which is preliminary data.</text>
</comment>
<gene>
    <name evidence="3" type="ORF">F0238_11215</name>
</gene>
<dbReference type="AlphaFoldDB" id="A0AAP6ZRX1"/>
<feature type="region of interest" description="Disordered" evidence="1">
    <location>
        <begin position="146"/>
        <end position="168"/>
    </location>
</feature>
<feature type="region of interest" description="Disordered" evidence="1">
    <location>
        <begin position="219"/>
        <end position="243"/>
    </location>
</feature>